<evidence type="ECO:0000313" key="2">
    <source>
        <dbReference type="EMBL" id="KAK2652118.1"/>
    </source>
</evidence>
<accession>A0AAD9X3N8</accession>
<dbReference type="PANTHER" id="PTHR33624:SF2">
    <property type="entry name" value="SIGMA FACTOR BINDING PROTEIN 1, CHLOROPLASTIC"/>
    <property type="match status" value="1"/>
</dbReference>
<keyword evidence="3" id="KW-1185">Reference proteome</keyword>
<dbReference type="AlphaFoldDB" id="A0AAD9X3N8"/>
<feature type="domain" description="VQ" evidence="1">
    <location>
        <begin position="29"/>
        <end position="54"/>
    </location>
</feature>
<dbReference type="Pfam" id="PF05678">
    <property type="entry name" value="VQ"/>
    <property type="match status" value="1"/>
</dbReference>
<evidence type="ECO:0000259" key="1">
    <source>
        <dbReference type="Pfam" id="PF05678"/>
    </source>
</evidence>
<comment type="caution">
    <text evidence="2">The sequence shown here is derived from an EMBL/GenBank/DDBJ whole genome shotgun (WGS) entry which is preliminary data.</text>
</comment>
<dbReference type="EMBL" id="JANJYI010000004">
    <property type="protein sequence ID" value="KAK2652118.1"/>
    <property type="molecule type" value="Genomic_DNA"/>
</dbReference>
<reference evidence="2" key="1">
    <citation type="journal article" date="2023" name="Plant J.">
        <title>Genome sequences and population genomics provide insights into the demographic history, inbreeding, and mutation load of two 'living fossil' tree species of Dipteronia.</title>
        <authorList>
            <person name="Feng Y."/>
            <person name="Comes H.P."/>
            <person name="Chen J."/>
            <person name="Zhu S."/>
            <person name="Lu R."/>
            <person name="Zhang X."/>
            <person name="Li P."/>
            <person name="Qiu J."/>
            <person name="Olsen K.M."/>
            <person name="Qiu Y."/>
        </authorList>
    </citation>
    <scope>NUCLEOTIDE SEQUENCE</scope>
    <source>
        <strain evidence="2">KIB01</strain>
    </source>
</reference>
<dbReference type="Proteomes" id="UP001280121">
    <property type="component" value="Unassembled WGS sequence"/>
</dbReference>
<dbReference type="InterPro" id="IPR008889">
    <property type="entry name" value="VQ"/>
</dbReference>
<gene>
    <name evidence="2" type="ORF">Ddye_011974</name>
</gene>
<organism evidence="2 3">
    <name type="scientific">Dipteronia dyeriana</name>
    <dbReference type="NCBI Taxonomy" id="168575"/>
    <lineage>
        <taxon>Eukaryota</taxon>
        <taxon>Viridiplantae</taxon>
        <taxon>Streptophyta</taxon>
        <taxon>Embryophyta</taxon>
        <taxon>Tracheophyta</taxon>
        <taxon>Spermatophyta</taxon>
        <taxon>Magnoliopsida</taxon>
        <taxon>eudicotyledons</taxon>
        <taxon>Gunneridae</taxon>
        <taxon>Pentapetalae</taxon>
        <taxon>rosids</taxon>
        <taxon>malvids</taxon>
        <taxon>Sapindales</taxon>
        <taxon>Sapindaceae</taxon>
        <taxon>Hippocastanoideae</taxon>
        <taxon>Acereae</taxon>
        <taxon>Dipteronia</taxon>
    </lineage>
</organism>
<dbReference type="InterPro" id="IPR039335">
    <property type="entry name" value="SIB1/2"/>
</dbReference>
<name>A0AAD9X3N8_9ROSI</name>
<evidence type="ECO:0000313" key="3">
    <source>
        <dbReference type="Proteomes" id="UP001280121"/>
    </source>
</evidence>
<proteinExistence type="predicted"/>
<sequence>MENLVTSVHHRKATRKSKAKTKPIKVVYISNPLKVETCASQFRALVQELTGRDSGLRDPTTKNYIHTVDDATTAANQTVQAGRRLDAARTSVVVDDDQVHVVDPSPTSDHVMMIHGQQYQPHSSDFYFEPFDHDLDSFSGILASPLFSESSHESSSSG</sequence>
<dbReference type="PANTHER" id="PTHR33624">
    <property type="entry name" value="SIGMA FACTOR BINDING PROTEIN 1, CHLOROPLASTIC"/>
    <property type="match status" value="1"/>
</dbReference>
<protein>
    <recommendedName>
        <fullName evidence="1">VQ domain-containing protein</fullName>
    </recommendedName>
</protein>